<dbReference type="PANTHER" id="PTHR43213:SF5">
    <property type="entry name" value="BIFUNCTIONAL DTTP_UTP PYROPHOSPHATASE_METHYLTRANSFERASE PROTEIN-RELATED"/>
    <property type="match status" value="1"/>
</dbReference>
<protein>
    <submittedName>
        <fullName evidence="3">Conserved mitochondrial Maf domain-containing protein</fullName>
    </submittedName>
</protein>
<dbReference type="OrthoDB" id="10267058at2759"/>
<dbReference type="AlphaFoldDB" id="A0A8K0AGM5"/>
<gene>
    <name evidence="3" type="ORF">ANDGO_06704</name>
</gene>
<dbReference type="PANTHER" id="PTHR43213">
    <property type="entry name" value="BIFUNCTIONAL DTTP/UTP PYROPHOSPHATASE/METHYLTRANSFERASE PROTEIN-RELATED"/>
    <property type="match status" value="1"/>
</dbReference>
<comment type="caution">
    <text evidence="3">The sequence shown here is derived from an EMBL/GenBank/DDBJ whole genome shotgun (WGS) entry which is preliminary data.</text>
</comment>
<dbReference type="HAMAP" id="MF_00528">
    <property type="entry name" value="Maf"/>
    <property type="match status" value="1"/>
</dbReference>
<name>A0A8K0AGM5_ANDGO</name>
<organism evidence="3 4">
    <name type="scientific">Andalucia godoyi</name>
    <name type="common">Flagellate</name>
    <dbReference type="NCBI Taxonomy" id="505711"/>
    <lineage>
        <taxon>Eukaryota</taxon>
        <taxon>Discoba</taxon>
        <taxon>Jakobida</taxon>
        <taxon>Andalucina</taxon>
        <taxon>Andaluciidae</taxon>
        <taxon>Andalucia</taxon>
    </lineage>
</organism>
<dbReference type="InterPro" id="IPR003697">
    <property type="entry name" value="Maf-like"/>
</dbReference>
<dbReference type="Pfam" id="PF02545">
    <property type="entry name" value="Maf"/>
    <property type="match status" value="1"/>
</dbReference>
<keyword evidence="4" id="KW-1185">Reference proteome</keyword>
<evidence type="ECO:0000313" key="3">
    <source>
        <dbReference type="EMBL" id="KAF0852545.1"/>
    </source>
</evidence>
<dbReference type="SUPFAM" id="SSF52972">
    <property type="entry name" value="ITPase-like"/>
    <property type="match status" value="1"/>
</dbReference>
<proteinExistence type="inferred from homology"/>
<dbReference type="Gene3D" id="3.90.950.10">
    <property type="match status" value="1"/>
</dbReference>
<comment type="cofactor">
    <cofactor evidence="1">
        <name>a divalent metal cation</name>
        <dbReference type="ChEBI" id="CHEBI:60240"/>
    </cofactor>
</comment>
<dbReference type="EMBL" id="VRVR01000030">
    <property type="protein sequence ID" value="KAF0852545.1"/>
    <property type="molecule type" value="Genomic_DNA"/>
</dbReference>
<dbReference type="InterPro" id="IPR029001">
    <property type="entry name" value="ITPase-like_fam"/>
</dbReference>
<dbReference type="PIRSF" id="PIRSF006305">
    <property type="entry name" value="Maf"/>
    <property type="match status" value="1"/>
</dbReference>
<reference evidence="3" key="1">
    <citation type="submission" date="2019-09" db="EMBL/GenBank/DDBJ databases">
        <title>The Mitochondrial Proteome of the Jakobid, Andalucia godoyi, a Protist With the Most Gene-Rich and Bacteria-Like Mitochondrial Genome.</title>
        <authorList>
            <person name="Gray M.W."/>
            <person name="Burger G."/>
            <person name="Derelle R."/>
            <person name="Klimes V."/>
            <person name="Leger M."/>
            <person name="Sarrasin M."/>
            <person name="Vlcek C."/>
            <person name="Roger A.J."/>
            <person name="Elias M."/>
            <person name="Lang B.F."/>
        </authorList>
    </citation>
    <scope>NUCLEOTIDE SEQUENCE</scope>
    <source>
        <strain evidence="3">And28</strain>
    </source>
</reference>
<evidence type="ECO:0000313" key="4">
    <source>
        <dbReference type="Proteomes" id="UP000799049"/>
    </source>
</evidence>
<accession>A0A8K0AGM5</accession>
<evidence type="ECO:0000256" key="1">
    <source>
        <dbReference type="ARBA" id="ARBA00001968"/>
    </source>
</evidence>
<dbReference type="Proteomes" id="UP000799049">
    <property type="component" value="Unassembled WGS sequence"/>
</dbReference>
<keyword evidence="2" id="KW-0378">Hydrolase</keyword>
<sequence>MARSVFSGNVLSTLLTLASRYRVILASSSPRRKELLSQLLGCSVSDPSFEVVPSTFAEDLNPGDFPSTAAYVAETGRRKLIDIVERVACTTVDDADRRPVLVIAADTIVVVDGAGVAADDAEGGRQRKGQKVLNKPESETEHLQMLRLLNGAPHTVQTALWIAVPSQSKVLSGVAETTVRFAECSEDALQAYVQTGEAKDAAGGYKIQGLGGVLVQSIEGEYANVVGFPVHLFAQLSQSL</sequence>
<dbReference type="GO" id="GO:0047429">
    <property type="term" value="F:nucleoside triphosphate diphosphatase activity"/>
    <property type="evidence" value="ECO:0007669"/>
    <property type="project" value="InterPro"/>
</dbReference>
<dbReference type="CDD" id="cd00555">
    <property type="entry name" value="Maf"/>
    <property type="match status" value="1"/>
</dbReference>
<evidence type="ECO:0000256" key="2">
    <source>
        <dbReference type="ARBA" id="ARBA00022801"/>
    </source>
</evidence>